<organism evidence="11 12">
    <name type="scientific">Sunxiuqinia elliptica</name>
    <dbReference type="NCBI Taxonomy" id="655355"/>
    <lineage>
        <taxon>Bacteria</taxon>
        <taxon>Pseudomonadati</taxon>
        <taxon>Bacteroidota</taxon>
        <taxon>Bacteroidia</taxon>
        <taxon>Marinilabiliales</taxon>
        <taxon>Prolixibacteraceae</taxon>
        <taxon>Sunxiuqinia</taxon>
    </lineage>
</organism>
<evidence type="ECO:0000256" key="5">
    <source>
        <dbReference type="ARBA" id="ARBA00023015"/>
    </source>
</evidence>
<comment type="caution">
    <text evidence="11">The sequence shown here is derived from an EMBL/GenBank/DDBJ whole genome shotgun (WGS) entry which is preliminary data.</text>
</comment>
<dbReference type="Pfam" id="PF02954">
    <property type="entry name" value="HTH_8"/>
    <property type="match status" value="1"/>
</dbReference>
<dbReference type="PANTHER" id="PTHR32071">
    <property type="entry name" value="TRANSCRIPTIONAL REGULATORY PROTEIN"/>
    <property type="match status" value="1"/>
</dbReference>
<dbReference type="GO" id="GO:0000160">
    <property type="term" value="P:phosphorelay signal transduction system"/>
    <property type="evidence" value="ECO:0007669"/>
    <property type="project" value="UniProtKB-KW"/>
</dbReference>
<dbReference type="InterPro" id="IPR025943">
    <property type="entry name" value="Sigma_54_int_dom_ATP-bd_2"/>
</dbReference>
<dbReference type="PROSITE" id="PS00676">
    <property type="entry name" value="SIGMA54_INTERACT_2"/>
    <property type="match status" value="1"/>
</dbReference>
<dbReference type="Proteomes" id="UP000294848">
    <property type="component" value="Unassembled WGS sequence"/>
</dbReference>
<keyword evidence="2" id="KW-0547">Nucleotide-binding</keyword>
<feature type="domain" description="Response regulatory" evidence="10">
    <location>
        <begin position="6"/>
        <end position="120"/>
    </location>
</feature>
<dbReference type="GO" id="GO:0006355">
    <property type="term" value="P:regulation of DNA-templated transcription"/>
    <property type="evidence" value="ECO:0007669"/>
    <property type="project" value="InterPro"/>
</dbReference>
<dbReference type="InterPro" id="IPR025944">
    <property type="entry name" value="Sigma_54_int_dom_CS"/>
</dbReference>
<dbReference type="Pfam" id="PF25601">
    <property type="entry name" value="AAA_lid_14"/>
    <property type="match status" value="1"/>
</dbReference>
<keyword evidence="4" id="KW-0902">Two-component regulatory system</keyword>
<evidence type="ECO:0000259" key="9">
    <source>
        <dbReference type="PROSITE" id="PS50045"/>
    </source>
</evidence>
<dbReference type="FunFam" id="3.40.50.300:FF:000006">
    <property type="entry name" value="DNA-binding transcriptional regulator NtrC"/>
    <property type="match status" value="1"/>
</dbReference>
<dbReference type="PROSITE" id="PS00675">
    <property type="entry name" value="SIGMA54_INTERACT_1"/>
    <property type="match status" value="1"/>
</dbReference>
<dbReference type="InterPro" id="IPR027417">
    <property type="entry name" value="P-loop_NTPase"/>
</dbReference>
<keyword evidence="5" id="KW-0805">Transcription regulation</keyword>
<dbReference type="FunFam" id="3.40.50.2300:FF:000018">
    <property type="entry name" value="DNA-binding transcriptional regulator NtrC"/>
    <property type="match status" value="1"/>
</dbReference>
<keyword evidence="1 8" id="KW-0597">Phosphoprotein</keyword>
<reference evidence="11 12" key="1">
    <citation type="submission" date="2019-03" db="EMBL/GenBank/DDBJ databases">
        <title>Freshwater and sediment microbial communities from various areas in North America, analyzing microbe dynamics in response to fracking.</title>
        <authorList>
            <person name="Lamendella R."/>
        </authorList>
    </citation>
    <scope>NUCLEOTIDE SEQUENCE [LARGE SCALE GENOMIC DNA]</scope>
    <source>
        <strain evidence="11 12">114D</strain>
    </source>
</reference>
<dbReference type="Pfam" id="PF00072">
    <property type="entry name" value="Response_reg"/>
    <property type="match status" value="1"/>
</dbReference>
<evidence type="ECO:0000256" key="6">
    <source>
        <dbReference type="ARBA" id="ARBA00023125"/>
    </source>
</evidence>
<dbReference type="Gene3D" id="3.40.50.2300">
    <property type="match status" value="1"/>
</dbReference>
<evidence type="ECO:0000256" key="2">
    <source>
        <dbReference type="ARBA" id="ARBA00022741"/>
    </source>
</evidence>
<feature type="domain" description="Sigma-54 factor interaction" evidence="9">
    <location>
        <begin position="145"/>
        <end position="374"/>
    </location>
</feature>
<dbReference type="InterPro" id="IPR002078">
    <property type="entry name" value="Sigma_54_int"/>
</dbReference>
<keyword evidence="6 11" id="KW-0238">DNA-binding</keyword>
<gene>
    <name evidence="11" type="ORF">DET52_102365</name>
</gene>
<dbReference type="InterPro" id="IPR003593">
    <property type="entry name" value="AAA+_ATPase"/>
</dbReference>
<proteinExistence type="predicted"/>
<dbReference type="InterPro" id="IPR009057">
    <property type="entry name" value="Homeodomain-like_sf"/>
</dbReference>
<dbReference type="InterPro" id="IPR002197">
    <property type="entry name" value="HTH_Fis"/>
</dbReference>
<evidence type="ECO:0000256" key="1">
    <source>
        <dbReference type="ARBA" id="ARBA00022553"/>
    </source>
</evidence>
<dbReference type="OrthoDB" id="9810703at2"/>
<dbReference type="PROSITE" id="PS50045">
    <property type="entry name" value="SIGMA54_INTERACT_4"/>
    <property type="match status" value="1"/>
</dbReference>
<dbReference type="GO" id="GO:0005524">
    <property type="term" value="F:ATP binding"/>
    <property type="evidence" value="ECO:0007669"/>
    <property type="project" value="UniProtKB-KW"/>
</dbReference>
<dbReference type="SMART" id="SM00382">
    <property type="entry name" value="AAA"/>
    <property type="match status" value="1"/>
</dbReference>
<evidence type="ECO:0000256" key="3">
    <source>
        <dbReference type="ARBA" id="ARBA00022840"/>
    </source>
</evidence>
<evidence type="ECO:0000313" key="11">
    <source>
        <dbReference type="EMBL" id="TDO04025.1"/>
    </source>
</evidence>
<evidence type="ECO:0000256" key="8">
    <source>
        <dbReference type="PROSITE-ProRule" id="PRU00169"/>
    </source>
</evidence>
<dbReference type="EMBL" id="SNWI01000002">
    <property type="protein sequence ID" value="TDO04025.1"/>
    <property type="molecule type" value="Genomic_DNA"/>
</dbReference>
<sequence length="446" mass="50437">MTQKISILVVDDENSVRDSLYNWFIEDGYRVGCAEDAKVALNRLEAESFDIILADIKMPGMDGLEMLKRIKAIQQDAIVIMMTAFATIETAVQALKDGAFDYVTKPFDPDDLSHLIRNASKQIALMGENEILKEKVVSLENVEDLIGESEAMNQVFREIESVAQSNASVIITGESGTGKELVARAIHANSPRRYFPLVSVHCGALSESLLESELFGHEKGAFTGAVYNRKGRFEMANNGTIFLDEIATISPKMQIELLRVLESKSFVRVGGNKEIKSDFRVICATNRDLKTMVDNGVFREDLYYRLNVVNIKVPPLRERIDDIPLLVNYFIKKYCRTMNRALMAIEPAALKRLEEFPFPGNIRELENMIERAIVIGNGKKITLKDLPIDRPEANPSFESLNDLEKHHILQILNKYNWNISASAKALKVDRVTLYNKIKKYQLKQSK</sequence>
<dbReference type="InterPro" id="IPR058031">
    <property type="entry name" value="AAA_lid_NorR"/>
</dbReference>
<dbReference type="InterPro" id="IPR001789">
    <property type="entry name" value="Sig_transdc_resp-reg_receiver"/>
</dbReference>
<name>A0A4R6H8Y4_9BACT</name>
<dbReference type="Gene3D" id="1.10.10.60">
    <property type="entry name" value="Homeodomain-like"/>
    <property type="match status" value="1"/>
</dbReference>
<evidence type="ECO:0000256" key="4">
    <source>
        <dbReference type="ARBA" id="ARBA00023012"/>
    </source>
</evidence>
<protein>
    <submittedName>
        <fullName evidence="11">DNA-binding NtrC family response regulator</fullName>
    </submittedName>
</protein>
<dbReference type="PROSITE" id="PS00688">
    <property type="entry name" value="SIGMA54_INTERACT_3"/>
    <property type="match status" value="1"/>
</dbReference>
<dbReference type="SMART" id="SM00448">
    <property type="entry name" value="REC"/>
    <property type="match status" value="1"/>
</dbReference>
<dbReference type="SUPFAM" id="SSF52540">
    <property type="entry name" value="P-loop containing nucleoside triphosphate hydrolases"/>
    <property type="match status" value="1"/>
</dbReference>
<dbReference type="InterPro" id="IPR011006">
    <property type="entry name" value="CheY-like_superfamily"/>
</dbReference>
<evidence type="ECO:0000256" key="7">
    <source>
        <dbReference type="ARBA" id="ARBA00023163"/>
    </source>
</evidence>
<dbReference type="CDD" id="cd00009">
    <property type="entry name" value="AAA"/>
    <property type="match status" value="1"/>
</dbReference>
<dbReference type="PROSITE" id="PS50110">
    <property type="entry name" value="RESPONSE_REGULATORY"/>
    <property type="match status" value="1"/>
</dbReference>
<dbReference type="AlphaFoldDB" id="A0A4R6H8Y4"/>
<dbReference type="Gene3D" id="1.10.8.60">
    <property type="match status" value="1"/>
</dbReference>
<evidence type="ECO:0000313" key="12">
    <source>
        <dbReference type="Proteomes" id="UP000294848"/>
    </source>
</evidence>
<dbReference type="GO" id="GO:0043565">
    <property type="term" value="F:sequence-specific DNA binding"/>
    <property type="evidence" value="ECO:0007669"/>
    <property type="project" value="InterPro"/>
</dbReference>
<accession>A0A4R6H8Y4</accession>
<dbReference type="InterPro" id="IPR025662">
    <property type="entry name" value="Sigma_54_int_dom_ATP-bd_1"/>
</dbReference>
<feature type="modified residue" description="4-aspartylphosphate" evidence="8">
    <location>
        <position position="55"/>
    </location>
</feature>
<dbReference type="PANTHER" id="PTHR32071:SF122">
    <property type="entry name" value="SIGMA FACTOR"/>
    <property type="match status" value="1"/>
</dbReference>
<evidence type="ECO:0000259" key="10">
    <source>
        <dbReference type="PROSITE" id="PS50110"/>
    </source>
</evidence>
<dbReference type="Gene3D" id="3.40.50.300">
    <property type="entry name" value="P-loop containing nucleotide triphosphate hydrolases"/>
    <property type="match status" value="1"/>
</dbReference>
<dbReference type="Pfam" id="PF00158">
    <property type="entry name" value="Sigma54_activat"/>
    <property type="match status" value="1"/>
</dbReference>
<keyword evidence="3" id="KW-0067">ATP-binding</keyword>
<dbReference type="SUPFAM" id="SSF46689">
    <property type="entry name" value="Homeodomain-like"/>
    <property type="match status" value="1"/>
</dbReference>
<keyword evidence="7" id="KW-0804">Transcription</keyword>
<dbReference type="RefSeq" id="WP_133464374.1">
    <property type="nucleotide sequence ID" value="NZ_SNWI01000002.1"/>
</dbReference>
<dbReference type="SUPFAM" id="SSF52172">
    <property type="entry name" value="CheY-like"/>
    <property type="match status" value="1"/>
</dbReference>